<dbReference type="SUPFAM" id="SSF57667">
    <property type="entry name" value="beta-beta-alpha zinc fingers"/>
    <property type="match status" value="2"/>
</dbReference>
<feature type="domain" description="C2H2-type" evidence="6">
    <location>
        <begin position="39"/>
        <end position="67"/>
    </location>
</feature>
<evidence type="ECO:0000256" key="2">
    <source>
        <dbReference type="ARBA" id="ARBA00022723"/>
    </source>
</evidence>
<dbReference type="PROSITE" id="PS50157">
    <property type="entry name" value="ZINC_FINGER_C2H2_2"/>
    <property type="match status" value="3"/>
</dbReference>
<accession>W2SNN9</accession>
<evidence type="ECO:0000256" key="3">
    <source>
        <dbReference type="ARBA" id="ARBA00022737"/>
    </source>
</evidence>
<dbReference type="EMBL" id="KI668980">
    <property type="protein sequence ID" value="ETN70312.1"/>
    <property type="molecule type" value="Genomic_DNA"/>
</dbReference>
<dbReference type="Proteomes" id="UP000053676">
    <property type="component" value="Unassembled WGS sequence"/>
</dbReference>
<dbReference type="SMART" id="SM00355">
    <property type="entry name" value="ZnF_C2H2"/>
    <property type="match status" value="4"/>
</dbReference>
<evidence type="ECO:0000259" key="6">
    <source>
        <dbReference type="PROSITE" id="PS50157"/>
    </source>
</evidence>
<name>W2SNN9_NECAM</name>
<dbReference type="KEGG" id="nai:NECAME_14866"/>
<dbReference type="PANTHER" id="PTHR45891">
    <property type="entry name" value="ZINC FINGER HOMEOBOX PROTEIN"/>
    <property type="match status" value="1"/>
</dbReference>
<dbReference type="STRING" id="51031.W2SNN9"/>
<dbReference type="InterPro" id="IPR013087">
    <property type="entry name" value="Znf_C2H2_type"/>
</dbReference>
<keyword evidence="3" id="KW-0677">Repeat</keyword>
<dbReference type="GO" id="GO:0005634">
    <property type="term" value="C:nucleus"/>
    <property type="evidence" value="ECO:0007669"/>
    <property type="project" value="UniProtKB-SubCell"/>
</dbReference>
<dbReference type="GO" id="GO:0008270">
    <property type="term" value="F:zinc ion binding"/>
    <property type="evidence" value="ECO:0007669"/>
    <property type="project" value="UniProtKB-KW"/>
</dbReference>
<protein>
    <submittedName>
        <fullName evidence="7">Zinc finger, C2H2 type</fullName>
    </submittedName>
</protein>
<organism evidence="7 8">
    <name type="scientific">Necator americanus</name>
    <name type="common">Human hookworm</name>
    <dbReference type="NCBI Taxonomy" id="51031"/>
    <lineage>
        <taxon>Eukaryota</taxon>
        <taxon>Metazoa</taxon>
        <taxon>Ecdysozoa</taxon>
        <taxon>Nematoda</taxon>
        <taxon>Chromadorea</taxon>
        <taxon>Rhabditida</taxon>
        <taxon>Rhabditina</taxon>
        <taxon>Rhabditomorpha</taxon>
        <taxon>Strongyloidea</taxon>
        <taxon>Ancylostomatidae</taxon>
        <taxon>Bunostominae</taxon>
        <taxon>Necator</taxon>
    </lineage>
</organism>
<dbReference type="Pfam" id="PF00096">
    <property type="entry name" value="zf-C2H2"/>
    <property type="match status" value="2"/>
</dbReference>
<sequence length="229" mass="25344">MKRRHSGNFTFRCGQCTMAFRSESALRSHSILHLFAPTQRCSLCQKSCSNDEELKAHMEAEHPQEDETSRCDLCAETFTSRASLIAHINSVRHLHRAKKQLEAQGSVDLSSQAHTFCHRQRIARVLAALQSPPSPGEKKPFRCNVCKIGYGQGATLDIHLRSVAHQSRMSKIADLVSAGDVDPSKPVLEQPGGPAQKIIRELLGRDDEVSSAAFRPLRCIPFPFGLTSS</sequence>
<evidence type="ECO:0000256" key="5">
    <source>
        <dbReference type="PROSITE-ProRule" id="PRU00042"/>
    </source>
</evidence>
<feature type="domain" description="C2H2-type" evidence="6">
    <location>
        <begin position="69"/>
        <end position="100"/>
    </location>
</feature>
<evidence type="ECO:0000256" key="1">
    <source>
        <dbReference type="ARBA" id="ARBA00004123"/>
    </source>
</evidence>
<dbReference type="OrthoDB" id="6417226at2759"/>
<evidence type="ECO:0000256" key="4">
    <source>
        <dbReference type="ARBA" id="ARBA00022833"/>
    </source>
</evidence>
<keyword evidence="2" id="KW-0479">Metal-binding</keyword>
<dbReference type="AlphaFoldDB" id="W2SNN9"/>
<dbReference type="GO" id="GO:0000981">
    <property type="term" value="F:DNA-binding transcription factor activity, RNA polymerase II-specific"/>
    <property type="evidence" value="ECO:0007669"/>
    <property type="project" value="TreeGrafter"/>
</dbReference>
<dbReference type="InterPro" id="IPR036236">
    <property type="entry name" value="Znf_C2H2_sf"/>
</dbReference>
<dbReference type="OMA" id="CHRQRIA"/>
<dbReference type="PROSITE" id="PS00028">
    <property type="entry name" value="ZINC_FINGER_C2H2_1"/>
    <property type="match status" value="4"/>
</dbReference>
<dbReference type="PANTHER" id="PTHR45891:SF3">
    <property type="entry name" value="ZINC FINGER PROTEIN 2"/>
    <property type="match status" value="1"/>
</dbReference>
<dbReference type="Gene3D" id="3.30.160.60">
    <property type="entry name" value="Classic Zinc Finger"/>
    <property type="match status" value="2"/>
</dbReference>
<keyword evidence="4" id="KW-0862">Zinc</keyword>
<dbReference type="InterPro" id="IPR051968">
    <property type="entry name" value="ZnFinger_Homeobox_TR"/>
</dbReference>
<keyword evidence="5" id="KW-0863">Zinc-finger</keyword>
<dbReference type="Pfam" id="PF12874">
    <property type="entry name" value="zf-met"/>
    <property type="match status" value="1"/>
</dbReference>
<proteinExistence type="predicted"/>
<keyword evidence="8" id="KW-1185">Reference proteome</keyword>
<evidence type="ECO:0000313" key="7">
    <source>
        <dbReference type="EMBL" id="ETN70312.1"/>
    </source>
</evidence>
<dbReference type="GO" id="GO:0000978">
    <property type="term" value="F:RNA polymerase II cis-regulatory region sequence-specific DNA binding"/>
    <property type="evidence" value="ECO:0007669"/>
    <property type="project" value="TreeGrafter"/>
</dbReference>
<feature type="domain" description="C2H2-type" evidence="6">
    <location>
        <begin position="11"/>
        <end position="33"/>
    </location>
</feature>
<comment type="subcellular location">
    <subcellularLocation>
        <location evidence="1">Nucleus</location>
    </subcellularLocation>
</comment>
<gene>
    <name evidence="7" type="ORF">NECAME_14866</name>
</gene>
<evidence type="ECO:0000313" key="8">
    <source>
        <dbReference type="Proteomes" id="UP000053676"/>
    </source>
</evidence>
<reference evidence="8" key="1">
    <citation type="journal article" date="2014" name="Nat. Genet.">
        <title>Genome of the human hookworm Necator americanus.</title>
        <authorList>
            <person name="Tang Y.T."/>
            <person name="Gao X."/>
            <person name="Rosa B.A."/>
            <person name="Abubucker S."/>
            <person name="Hallsworth-Pepin K."/>
            <person name="Martin J."/>
            <person name="Tyagi R."/>
            <person name="Heizer E."/>
            <person name="Zhang X."/>
            <person name="Bhonagiri-Palsikar V."/>
            <person name="Minx P."/>
            <person name="Warren W.C."/>
            <person name="Wang Q."/>
            <person name="Zhan B."/>
            <person name="Hotez P.J."/>
            <person name="Sternberg P.W."/>
            <person name="Dougall A."/>
            <person name="Gaze S.T."/>
            <person name="Mulvenna J."/>
            <person name="Sotillo J."/>
            <person name="Ranganathan S."/>
            <person name="Rabelo E.M."/>
            <person name="Wilson R.K."/>
            <person name="Felgner P.L."/>
            <person name="Bethony J."/>
            <person name="Hawdon J.M."/>
            <person name="Gasser R.B."/>
            <person name="Loukas A."/>
            <person name="Mitreva M."/>
        </authorList>
    </citation>
    <scope>NUCLEOTIDE SEQUENCE [LARGE SCALE GENOMIC DNA]</scope>
</reference>